<protein>
    <recommendedName>
        <fullName evidence="4">SHSP domain-containing protein</fullName>
    </recommendedName>
</protein>
<dbReference type="Gene3D" id="2.60.40.790">
    <property type="match status" value="1"/>
</dbReference>
<evidence type="ECO:0000313" key="5">
    <source>
        <dbReference type="EMBL" id="CRZ11676.1"/>
    </source>
</evidence>
<comment type="similarity">
    <text evidence="2 3">Belongs to the small heat shock protein (HSP20) family.</text>
</comment>
<evidence type="ECO:0000256" key="2">
    <source>
        <dbReference type="PROSITE-ProRule" id="PRU00285"/>
    </source>
</evidence>
<name>A0A0H5RD50_9EUKA</name>
<keyword evidence="1" id="KW-0346">Stress response</keyword>
<sequence length="133" mass="15118">MSLSLFGFHDDLNRQLLGNLQGQTPQMRMELKERDKNYVVSVEVPGAAKDEIKLNAENGVLTVSVEHREERSDDNEEEHIRFSERSYGYSSRSIRLPRNVNAGEISAEYHNGVLTIDIPKTDAKAAENFIQIK</sequence>
<dbReference type="Pfam" id="PF00011">
    <property type="entry name" value="HSP20"/>
    <property type="match status" value="1"/>
</dbReference>
<reference evidence="5" key="1">
    <citation type="submission" date="2015-04" db="EMBL/GenBank/DDBJ databases">
        <title>The genome sequence of the plant pathogenic Rhizarian Plasmodiophora brassicae reveals insights in its biotrophic life cycle and the origin of chitin synthesis.</title>
        <authorList>
            <person name="Schwelm A."/>
            <person name="Fogelqvist J."/>
            <person name="Knaust A."/>
            <person name="Julke S."/>
            <person name="Lilja T."/>
            <person name="Dhandapani V."/>
            <person name="Bonilla-Rosso G."/>
            <person name="Karlsson M."/>
            <person name="Shevchenko A."/>
            <person name="Choi S.R."/>
            <person name="Kim H.G."/>
            <person name="Park J.Y."/>
            <person name="Lim Y.P."/>
            <person name="Ludwig-Muller J."/>
            <person name="Dixelius C."/>
        </authorList>
    </citation>
    <scope>NUCLEOTIDE SEQUENCE</scope>
    <source>
        <tissue evidence="5">Potato root galls</tissue>
    </source>
</reference>
<accession>A0A0H5RD50</accession>
<evidence type="ECO:0000256" key="1">
    <source>
        <dbReference type="ARBA" id="ARBA00023016"/>
    </source>
</evidence>
<dbReference type="InterPro" id="IPR031107">
    <property type="entry name" value="Small_HSP"/>
</dbReference>
<dbReference type="PANTHER" id="PTHR11527">
    <property type="entry name" value="HEAT-SHOCK PROTEIN 20 FAMILY MEMBER"/>
    <property type="match status" value="1"/>
</dbReference>
<evidence type="ECO:0000256" key="3">
    <source>
        <dbReference type="RuleBase" id="RU003616"/>
    </source>
</evidence>
<dbReference type="PROSITE" id="PS01031">
    <property type="entry name" value="SHSP"/>
    <property type="match status" value="1"/>
</dbReference>
<dbReference type="CDD" id="cd06464">
    <property type="entry name" value="ACD_sHsps-like"/>
    <property type="match status" value="1"/>
</dbReference>
<dbReference type="EMBL" id="HACM01011234">
    <property type="protein sequence ID" value="CRZ11676.1"/>
    <property type="molecule type" value="Transcribed_RNA"/>
</dbReference>
<dbReference type="InterPro" id="IPR002068">
    <property type="entry name" value="A-crystallin/Hsp20_dom"/>
</dbReference>
<dbReference type="AlphaFoldDB" id="A0A0H5RD50"/>
<proteinExistence type="inferred from homology"/>
<dbReference type="InterPro" id="IPR008978">
    <property type="entry name" value="HSP20-like_chaperone"/>
</dbReference>
<dbReference type="SUPFAM" id="SSF49764">
    <property type="entry name" value="HSP20-like chaperones"/>
    <property type="match status" value="1"/>
</dbReference>
<feature type="domain" description="SHSP" evidence="4">
    <location>
        <begin position="18"/>
        <end position="133"/>
    </location>
</feature>
<evidence type="ECO:0000259" key="4">
    <source>
        <dbReference type="PROSITE" id="PS01031"/>
    </source>
</evidence>
<organism evidence="5">
    <name type="scientific">Spongospora subterranea</name>
    <dbReference type="NCBI Taxonomy" id="70186"/>
    <lineage>
        <taxon>Eukaryota</taxon>
        <taxon>Sar</taxon>
        <taxon>Rhizaria</taxon>
        <taxon>Endomyxa</taxon>
        <taxon>Phytomyxea</taxon>
        <taxon>Plasmodiophorida</taxon>
        <taxon>Plasmodiophoridae</taxon>
        <taxon>Spongospora</taxon>
    </lineage>
</organism>